<evidence type="ECO:0000256" key="1">
    <source>
        <dbReference type="SAM" id="MobiDB-lite"/>
    </source>
</evidence>
<feature type="compositionally biased region" description="Basic and acidic residues" evidence="1">
    <location>
        <begin position="202"/>
        <end position="234"/>
    </location>
</feature>
<name>A0A6J4RJG5_9ACTN</name>
<organism evidence="2">
    <name type="scientific">uncultured Solirubrobacteraceae bacterium</name>
    <dbReference type="NCBI Taxonomy" id="1162706"/>
    <lineage>
        <taxon>Bacteria</taxon>
        <taxon>Bacillati</taxon>
        <taxon>Actinomycetota</taxon>
        <taxon>Thermoleophilia</taxon>
        <taxon>Solirubrobacterales</taxon>
        <taxon>Solirubrobacteraceae</taxon>
        <taxon>environmental samples</taxon>
    </lineage>
</organism>
<dbReference type="GO" id="GO:0016740">
    <property type="term" value="F:transferase activity"/>
    <property type="evidence" value="ECO:0007669"/>
    <property type="project" value="UniProtKB-KW"/>
</dbReference>
<feature type="compositionally biased region" description="Basic residues" evidence="1">
    <location>
        <begin position="331"/>
        <end position="341"/>
    </location>
</feature>
<feature type="region of interest" description="Disordered" evidence="1">
    <location>
        <begin position="1"/>
        <end position="23"/>
    </location>
</feature>
<feature type="region of interest" description="Disordered" evidence="1">
    <location>
        <begin position="267"/>
        <end position="301"/>
    </location>
</feature>
<gene>
    <name evidence="2" type="ORF">AVDCRST_MAG38-1263</name>
</gene>
<keyword evidence="2" id="KW-0808">Transferase</keyword>
<evidence type="ECO:0000313" key="2">
    <source>
        <dbReference type="EMBL" id="CAA9470548.1"/>
    </source>
</evidence>
<feature type="non-terminal residue" evidence="2">
    <location>
        <position position="477"/>
    </location>
</feature>
<dbReference type="GO" id="GO:0050567">
    <property type="term" value="F:glutaminyl-tRNA synthase (glutamine-hydrolyzing) activity"/>
    <property type="evidence" value="ECO:0007669"/>
    <property type="project" value="UniProtKB-EC"/>
</dbReference>
<dbReference type="EC" id="6.3.5.6" evidence="2"/>
<reference evidence="2" key="1">
    <citation type="submission" date="2020-02" db="EMBL/GenBank/DDBJ databases">
        <authorList>
            <person name="Meier V. D."/>
        </authorList>
    </citation>
    <scope>NUCLEOTIDE SEQUENCE</scope>
    <source>
        <strain evidence="2">AVDCRST_MAG38</strain>
    </source>
</reference>
<feature type="compositionally biased region" description="Basic and acidic residues" evidence="1">
    <location>
        <begin position="434"/>
        <end position="460"/>
    </location>
</feature>
<sequence>DSDRARAGRRPRDPRPAQDAHQDVLLVRAVLRRGPEHAHLPGLPRSARLAAGGQRPGDPLRADDGDGIRLRHRRALDLPPQELLLSRPVQGLPDLPVRRAAVHRRAPGRRADPPHPPRGGRREARPRRRVGAHPRVRFQRGRLQPRRHAVGRDGHRARPALGGGGARLAHPAARDAAPARRLGRQHGGGVAALRRQRLRASARLDRARDQDRAQEHELVPLRDAGHQRGGRPPDRAGAGRRARGPGDAALRPGHRAHLVAALEGGGARLPLLPGAGPGTRRPDRRDARPRPECDPRIARDARGPLRARLLAAGRHRPPARLRAALRRLLRARRERRRRRPARGAGQLGDRAADPHRRGRRPGRVPGRARGARRARRDGRSTRDQRQRGTPGARRPGRRGRQRPRGGRARGSGGDGLGRRARFGGRRRAGRQSRCRREGPRRQRQGDGPDRRPRDARDQGTRRRRRGRPAGPRAARHL</sequence>
<keyword evidence="2" id="KW-0436">Ligase</keyword>
<feature type="compositionally biased region" description="Basic and acidic residues" evidence="1">
    <location>
        <begin position="377"/>
        <end position="386"/>
    </location>
</feature>
<dbReference type="AlphaFoldDB" id="A0A6J4RJG5"/>
<dbReference type="EC" id="6.3.5.7" evidence="2"/>
<feature type="compositionally biased region" description="Basic residues" evidence="1">
    <location>
        <begin position="418"/>
        <end position="433"/>
    </location>
</feature>
<accession>A0A6J4RJG5</accession>
<protein>
    <submittedName>
        <fullName evidence="2">Aspartyl-tRNA(Asn) amidotransferase subunit B @ Glutamyl-tRNA(Gln) amidotransferase subunit B</fullName>
        <ecNumber evidence="2">6.3.5.6</ecNumber>
        <ecNumber evidence="2">6.3.5.7</ecNumber>
    </submittedName>
</protein>
<feature type="compositionally biased region" description="Basic residues" evidence="1">
    <location>
        <begin position="124"/>
        <end position="149"/>
    </location>
</feature>
<feature type="compositionally biased region" description="Basic residues" evidence="1">
    <location>
        <begin position="394"/>
        <end position="407"/>
    </location>
</feature>
<feature type="compositionally biased region" description="Basic and acidic residues" evidence="1">
    <location>
        <begin position="280"/>
        <end position="301"/>
    </location>
</feature>
<proteinExistence type="predicted"/>
<feature type="region of interest" description="Disordered" evidence="1">
    <location>
        <begin position="101"/>
        <end position="252"/>
    </location>
</feature>
<feature type="compositionally biased region" description="Basic and acidic residues" evidence="1">
    <location>
        <begin position="109"/>
        <end position="123"/>
    </location>
</feature>
<feature type="region of interest" description="Disordered" evidence="1">
    <location>
        <begin position="331"/>
        <end position="477"/>
    </location>
</feature>
<dbReference type="EMBL" id="CADCVJ010000087">
    <property type="protein sequence ID" value="CAA9470548.1"/>
    <property type="molecule type" value="Genomic_DNA"/>
</dbReference>
<feature type="region of interest" description="Disordered" evidence="1">
    <location>
        <begin position="36"/>
        <end position="66"/>
    </location>
</feature>
<feature type="compositionally biased region" description="Basic and acidic residues" evidence="1">
    <location>
        <begin position="1"/>
        <end position="22"/>
    </location>
</feature>
<feature type="compositionally biased region" description="Basic residues" evidence="1">
    <location>
        <begin position="461"/>
        <end position="477"/>
    </location>
</feature>
<feature type="compositionally biased region" description="Low complexity" evidence="1">
    <location>
        <begin position="167"/>
        <end position="180"/>
    </location>
</feature>
<feature type="non-terminal residue" evidence="2">
    <location>
        <position position="1"/>
    </location>
</feature>
<dbReference type="GO" id="GO:0050566">
    <property type="term" value="F:asparaginyl-tRNA synthase (glutamine-hydrolyzing) activity"/>
    <property type="evidence" value="ECO:0007669"/>
    <property type="project" value="UniProtKB-EC"/>
</dbReference>